<feature type="signal peptide" evidence="1">
    <location>
        <begin position="1"/>
        <end position="20"/>
    </location>
</feature>
<feature type="chain" id="PRO_5040301409" evidence="1">
    <location>
        <begin position="21"/>
        <end position="731"/>
    </location>
</feature>
<dbReference type="RefSeq" id="XP_047763286.1">
    <property type="nucleotide sequence ID" value="XM_047906634.1"/>
</dbReference>
<dbReference type="InterPro" id="IPR052766">
    <property type="entry name" value="S41A_metabolite_peptidase"/>
</dbReference>
<name>A0A9Q8PAI6_PASFU</name>
<dbReference type="InterPro" id="IPR056186">
    <property type="entry name" value="PDZ_CPAF-rel"/>
</dbReference>
<dbReference type="EMBL" id="CP090168">
    <property type="protein sequence ID" value="UJO18920.1"/>
    <property type="molecule type" value="Genomic_DNA"/>
</dbReference>
<dbReference type="GO" id="GO:0006508">
    <property type="term" value="P:proteolysis"/>
    <property type="evidence" value="ECO:0007669"/>
    <property type="project" value="InterPro"/>
</dbReference>
<dbReference type="GeneID" id="71987364"/>
<reference evidence="4" key="1">
    <citation type="submission" date="2021-12" db="EMBL/GenBank/DDBJ databases">
        <authorList>
            <person name="Zaccaron A."/>
            <person name="Stergiopoulos I."/>
        </authorList>
    </citation>
    <scope>NUCLEOTIDE SEQUENCE</scope>
    <source>
        <strain evidence="4">Race5_Kim</strain>
    </source>
</reference>
<dbReference type="KEGG" id="ffu:CLAFUR5_07486"/>
<gene>
    <name evidence="4" type="ORF">CLAFUR5_07486</name>
</gene>
<dbReference type="PANTHER" id="PTHR37049">
    <property type="entry name" value="PEPTIDASE S41 FAMILY PROTEIN"/>
    <property type="match status" value="1"/>
</dbReference>
<evidence type="ECO:0000313" key="5">
    <source>
        <dbReference type="Proteomes" id="UP000756132"/>
    </source>
</evidence>
<dbReference type="SUPFAM" id="SSF52096">
    <property type="entry name" value="ClpP/crotonase"/>
    <property type="match status" value="1"/>
</dbReference>
<evidence type="ECO:0000259" key="2">
    <source>
        <dbReference type="Pfam" id="PF03572"/>
    </source>
</evidence>
<sequence>MLTSRVWGVVLVTFTSLISAQEALCAQVSERIGRSSSVPASLALQCLRSVPLQTESALTQLTGLRLLLGFQSDLAYLNSSQPARLYPDVDILGGLDTLQARLQQDFYPNEYDFQADLARLIASAYDGHLSYIPDIVGTFAFLRIARSGDRFPLISVSSDGVELPEVYAYQDRFILAATSARTTFVPSPVVQINGQDVQDFLNQQAALAGSYHDPDANYNLLFPTELAPESGTIFEEFRFFDESDETKLTYANDTEVILSVRALSTSDLTGIADGESFFGRCCNGTIEDLLSEEMGSRNMVSAVGLSEALQQSASMNVVPARPRLRSAELEKRQADSDRPQFPTEVVAYASRVSGYFPESNSDLAVLAISTFQNALDEVADFQSTIGDFLAISEEAGKTRLIIDLRGNPGGLGFLAHDTFRQIFPTAFPYDAVNFRAVPLFDLTGRVVSQAFSSASAEDFDNPLSAPPFFSGAYPFNYRQQLDANNETFQSWPDLFTSLVRPNLTNILQTQFPVFPEGRTAAEAARPQVFDPQNIVLLQDGGCASTCALFSEFMKSNAPGDQNVRQVVVGGRRQTGPAQGVGGIKGGQLGLLVALDQGVLSAVSSASIEELLKFQADLRQDDIAAAIVALNRATTTSSGVGDAPPGGLPAGSVNFRNSIREGDSTVTPLQYVYDAADYRIFYTAPMYTSQEELWRKVYEVSWEDGRCVADSTGHPSAQPVTNYAEIEIPENS</sequence>
<evidence type="ECO:0000313" key="4">
    <source>
        <dbReference type="EMBL" id="UJO18920.1"/>
    </source>
</evidence>
<organism evidence="4 5">
    <name type="scientific">Passalora fulva</name>
    <name type="common">Tomato leaf mold</name>
    <name type="synonym">Cladosporium fulvum</name>
    <dbReference type="NCBI Taxonomy" id="5499"/>
    <lineage>
        <taxon>Eukaryota</taxon>
        <taxon>Fungi</taxon>
        <taxon>Dikarya</taxon>
        <taxon>Ascomycota</taxon>
        <taxon>Pezizomycotina</taxon>
        <taxon>Dothideomycetes</taxon>
        <taxon>Dothideomycetidae</taxon>
        <taxon>Mycosphaerellales</taxon>
        <taxon>Mycosphaerellaceae</taxon>
        <taxon>Fulvia</taxon>
    </lineage>
</organism>
<dbReference type="InterPro" id="IPR005151">
    <property type="entry name" value="Tail-specific_protease"/>
</dbReference>
<protein>
    <submittedName>
        <fullName evidence="4">Peptidase S41 family protein ustP</fullName>
    </submittedName>
</protein>
<feature type="domain" description="Tail specific protease" evidence="2">
    <location>
        <begin position="363"/>
        <end position="557"/>
    </location>
</feature>
<keyword evidence="5" id="KW-1185">Reference proteome</keyword>
<evidence type="ECO:0000259" key="3">
    <source>
        <dbReference type="Pfam" id="PF23658"/>
    </source>
</evidence>
<dbReference type="Gene3D" id="3.90.226.10">
    <property type="entry name" value="2-enoyl-CoA Hydratase, Chain A, domain 1"/>
    <property type="match status" value="1"/>
</dbReference>
<proteinExistence type="predicted"/>
<keyword evidence="1" id="KW-0732">Signal</keyword>
<accession>A0A9Q8PAI6</accession>
<dbReference type="GO" id="GO:0008236">
    <property type="term" value="F:serine-type peptidase activity"/>
    <property type="evidence" value="ECO:0007669"/>
    <property type="project" value="InterPro"/>
</dbReference>
<reference evidence="4" key="2">
    <citation type="journal article" date="2022" name="Microb. Genom.">
        <title>A chromosome-scale genome assembly of the tomato pathogen Cladosporium fulvum reveals a compartmentalized genome architecture and the presence of a dispensable chromosome.</title>
        <authorList>
            <person name="Zaccaron A.Z."/>
            <person name="Chen L.H."/>
            <person name="Samaras A."/>
            <person name="Stergiopoulos I."/>
        </authorList>
    </citation>
    <scope>NUCLEOTIDE SEQUENCE</scope>
    <source>
        <strain evidence="4">Race5_Kim</strain>
    </source>
</reference>
<dbReference type="Proteomes" id="UP000756132">
    <property type="component" value="Chromosome 6"/>
</dbReference>
<dbReference type="PANTHER" id="PTHR37049:SF4">
    <property type="entry name" value="RHODANESE DOMAIN-CONTAINING PROTEIN"/>
    <property type="match status" value="1"/>
</dbReference>
<dbReference type="Pfam" id="PF03572">
    <property type="entry name" value="Peptidase_S41"/>
    <property type="match status" value="1"/>
</dbReference>
<dbReference type="Pfam" id="PF23658">
    <property type="entry name" value="PDZ_CPAF_rel"/>
    <property type="match status" value="1"/>
</dbReference>
<dbReference type="InterPro" id="IPR029045">
    <property type="entry name" value="ClpP/crotonase-like_dom_sf"/>
</dbReference>
<dbReference type="AlphaFoldDB" id="A0A9Q8PAI6"/>
<feature type="domain" description="CPAF-like PDZ" evidence="3">
    <location>
        <begin position="149"/>
        <end position="267"/>
    </location>
</feature>
<evidence type="ECO:0000256" key="1">
    <source>
        <dbReference type="SAM" id="SignalP"/>
    </source>
</evidence>
<dbReference type="OrthoDB" id="27214at2759"/>